<comment type="caution">
    <text evidence="2">The sequence shown here is derived from an EMBL/GenBank/DDBJ whole genome shotgun (WGS) entry which is preliminary data.</text>
</comment>
<protein>
    <submittedName>
        <fullName evidence="2">Uncharacterized protein</fullName>
    </submittedName>
</protein>
<evidence type="ECO:0000256" key="1">
    <source>
        <dbReference type="SAM" id="MobiDB-lite"/>
    </source>
</evidence>
<feature type="compositionally biased region" description="Pro residues" evidence="1">
    <location>
        <begin position="147"/>
        <end position="167"/>
    </location>
</feature>
<evidence type="ECO:0000313" key="3">
    <source>
        <dbReference type="Proteomes" id="UP001221898"/>
    </source>
</evidence>
<feature type="compositionally biased region" description="Basic residues" evidence="1">
    <location>
        <begin position="33"/>
        <end position="44"/>
    </location>
</feature>
<evidence type="ECO:0000313" key="2">
    <source>
        <dbReference type="EMBL" id="KAJ8397540.1"/>
    </source>
</evidence>
<feature type="region of interest" description="Disordered" evidence="1">
    <location>
        <begin position="116"/>
        <end position="207"/>
    </location>
</feature>
<dbReference type="EMBL" id="JAINUG010000097">
    <property type="protein sequence ID" value="KAJ8397540.1"/>
    <property type="molecule type" value="Genomic_DNA"/>
</dbReference>
<dbReference type="PRINTS" id="PR01217">
    <property type="entry name" value="PRICHEXTENSN"/>
</dbReference>
<name>A0AAD7S7R7_9TELE</name>
<organism evidence="2 3">
    <name type="scientific">Aldrovandia affinis</name>
    <dbReference type="NCBI Taxonomy" id="143900"/>
    <lineage>
        <taxon>Eukaryota</taxon>
        <taxon>Metazoa</taxon>
        <taxon>Chordata</taxon>
        <taxon>Craniata</taxon>
        <taxon>Vertebrata</taxon>
        <taxon>Euteleostomi</taxon>
        <taxon>Actinopterygii</taxon>
        <taxon>Neopterygii</taxon>
        <taxon>Teleostei</taxon>
        <taxon>Notacanthiformes</taxon>
        <taxon>Halosauridae</taxon>
        <taxon>Aldrovandia</taxon>
    </lineage>
</organism>
<proteinExistence type="predicted"/>
<feature type="compositionally biased region" description="Low complexity" evidence="1">
    <location>
        <begin position="63"/>
        <end position="78"/>
    </location>
</feature>
<feature type="non-terminal residue" evidence="2">
    <location>
        <position position="1"/>
    </location>
</feature>
<feature type="compositionally biased region" description="Basic residues" evidence="1">
    <location>
        <begin position="51"/>
        <end position="62"/>
    </location>
</feature>
<reference evidence="2" key="1">
    <citation type="journal article" date="2023" name="Science">
        <title>Genome structures resolve the early diversification of teleost fishes.</title>
        <authorList>
            <person name="Parey E."/>
            <person name="Louis A."/>
            <person name="Montfort J."/>
            <person name="Bouchez O."/>
            <person name="Roques C."/>
            <person name="Iampietro C."/>
            <person name="Lluch J."/>
            <person name="Castinel A."/>
            <person name="Donnadieu C."/>
            <person name="Desvignes T."/>
            <person name="Floi Bucao C."/>
            <person name="Jouanno E."/>
            <person name="Wen M."/>
            <person name="Mejri S."/>
            <person name="Dirks R."/>
            <person name="Jansen H."/>
            <person name="Henkel C."/>
            <person name="Chen W.J."/>
            <person name="Zahm M."/>
            <person name="Cabau C."/>
            <person name="Klopp C."/>
            <person name="Thompson A.W."/>
            <person name="Robinson-Rechavi M."/>
            <person name="Braasch I."/>
            <person name="Lecointre G."/>
            <person name="Bobe J."/>
            <person name="Postlethwait J.H."/>
            <person name="Berthelot C."/>
            <person name="Roest Crollius H."/>
            <person name="Guiguen Y."/>
        </authorList>
    </citation>
    <scope>NUCLEOTIDE SEQUENCE</scope>
    <source>
        <strain evidence="2">NC1722</strain>
    </source>
</reference>
<feature type="compositionally biased region" description="Polar residues" evidence="1">
    <location>
        <begin position="116"/>
        <end position="135"/>
    </location>
</feature>
<accession>A0AAD7S7R7</accession>
<feature type="region of interest" description="Disordered" evidence="1">
    <location>
        <begin position="407"/>
        <end position="429"/>
    </location>
</feature>
<dbReference type="AlphaFoldDB" id="A0AAD7S7R7"/>
<feature type="compositionally biased region" description="Basic residues" evidence="1">
    <location>
        <begin position="1"/>
        <end position="25"/>
    </location>
</feature>
<gene>
    <name evidence="2" type="ORF">AAFF_G00438160</name>
</gene>
<keyword evidence="3" id="KW-1185">Reference proteome</keyword>
<feature type="region of interest" description="Disordered" evidence="1">
    <location>
        <begin position="1"/>
        <end position="97"/>
    </location>
</feature>
<sequence>STTLKLHPHRTPPKPHSATPKHKPHPLSTTPKPHPHRTTPRPHPHSTTPKPHPHRTTPRPHPHSTTPKPHPHSTTTRPYPHSTTPKPHSAASKPGYALWTGALQDAGAEPALVMNTSSSPEELSRTYTVSSSHTSPCEPAGGAVAFPPSPPGALHPPPELAPVPPWVSPGNAQNTSHPHFAHCSPRPSHVPPPYGSPSQQEKHPRQIPASCPPARMWGQSDGRSQSRRSFYAVHAARDKIDLEFEKLYHRIVCQSKVAPPIQSHTPFPLKTGVHSCPSWYSSSLAALALSPLWTRVRKRVRDLEPGVSPESKRFRQRYTVSPGSARQVRARGVCCWHSRSCPHGSTAAWSPCKPPERALLPQSCSPGPSRQLGQVFRKAPGSGLGLQMCTVPPASRGDGHIQTVSDAFEGKSPERARRDWHSGFSQSSSRRRLLYGLPQ</sequence>
<feature type="compositionally biased region" description="Basic and acidic residues" evidence="1">
    <location>
        <begin position="408"/>
        <end position="421"/>
    </location>
</feature>
<dbReference type="Proteomes" id="UP001221898">
    <property type="component" value="Unassembled WGS sequence"/>
</dbReference>